<evidence type="ECO:0000313" key="2">
    <source>
        <dbReference type="Proteomes" id="UP000231516"/>
    </source>
</evidence>
<gene>
    <name evidence="1" type="ORF">BFP76_02050</name>
</gene>
<accession>A0A2G5K4V3</accession>
<keyword evidence="2" id="KW-1185">Reference proteome</keyword>
<dbReference type="EMBL" id="MDGM01000012">
    <property type="protein sequence ID" value="PIB24053.1"/>
    <property type="molecule type" value="Genomic_DNA"/>
</dbReference>
<dbReference type="Pfam" id="PF14384">
    <property type="entry name" value="BrnA_antitoxin"/>
    <property type="match status" value="1"/>
</dbReference>
<organism evidence="1 2">
    <name type="scientific">Paramylibacter kogurei</name>
    <dbReference type="NCBI Taxonomy" id="1889778"/>
    <lineage>
        <taxon>Bacteria</taxon>
        <taxon>Pseudomonadati</taxon>
        <taxon>Pseudomonadota</taxon>
        <taxon>Alphaproteobacteria</taxon>
        <taxon>Rhodobacterales</taxon>
        <taxon>Paracoccaceae</taxon>
        <taxon>Paramylibacter</taxon>
    </lineage>
</organism>
<evidence type="ECO:0000313" key="1">
    <source>
        <dbReference type="EMBL" id="PIB24053.1"/>
    </source>
</evidence>
<comment type="caution">
    <text evidence="1">The sequence shown here is derived from an EMBL/GenBank/DDBJ whole genome shotgun (WGS) entry which is preliminary data.</text>
</comment>
<dbReference type="RefSeq" id="WP_205661383.1">
    <property type="nucleotide sequence ID" value="NZ_MDGM01000012.1"/>
</dbReference>
<sequence>MTTNAQKQKRALTQFMDSALDLQSHFLIWNMRGALPPEWDEIDINAPVPPKKEKISIRMDADVIKYFRALGPHYTTQINAVLRCFVMGRLANTLHIREEGLSIDELMNGYRQKTIAELEMEARMKARREERNYK</sequence>
<protein>
    <recommendedName>
        <fullName evidence="3">BrnA antitoxin of type II toxin-antitoxin system</fullName>
    </recommendedName>
</protein>
<proteinExistence type="predicted"/>
<dbReference type="AlphaFoldDB" id="A0A2G5K4V3"/>
<reference evidence="1 2" key="1">
    <citation type="submission" date="2016-08" db="EMBL/GenBank/DDBJ databases">
        <title>Draft genome of Amylibacter sp. strain 4G11.</title>
        <authorList>
            <person name="Wong S.-K."/>
            <person name="Hamasaki K."/>
            <person name="Yoshizawa S."/>
        </authorList>
    </citation>
    <scope>NUCLEOTIDE SEQUENCE [LARGE SCALE GENOMIC DNA]</scope>
    <source>
        <strain evidence="1 2">4G11</strain>
    </source>
</reference>
<evidence type="ECO:0008006" key="3">
    <source>
        <dbReference type="Google" id="ProtNLM"/>
    </source>
</evidence>
<dbReference type="Proteomes" id="UP000231516">
    <property type="component" value="Unassembled WGS sequence"/>
</dbReference>
<name>A0A2G5K4V3_9RHOB</name>
<dbReference type="InterPro" id="IPR025528">
    <property type="entry name" value="BrnA_antitoxin"/>
</dbReference>